<feature type="domain" description="Carbamoyltransferase C-terminal" evidence="3">
    <location>
        <begin position="406"/>
        <end position="575"/>
    </location>
</feature>
<sequence length="578" mass="64894">MSLTILGLSGALNHDPSAALYVDGKLVAAVEEERFVRDKHAKNRMPYESARFCLEQAGITPADVDIVTIPFAPISIFGPARWKYAKRYWYAPDRALDAILMGNRRFNRYKKRIEWCLLQLGFDLKKVKLEPVEHHLAHASSAYHCSGFHEKTAILGIDGKGEYATTFFGYGENGKIHKIKEFYDPDSLGGLYGALTEYLGFEMLDGEFKVMGMAPYGDAAKYDFSRLAKFEKGELIINTDYANVIGFRRYKEKGKGYYFSPKLIEWLGPKRQGDIADDPYIHYAASMQALFEKLALEMLDYYLGDILRETGKLAFAGGCALNVKLNQRIIARPDVKELFVQPASGDAGTAVGAAAYVSVKNGVPVEKMEHVYLGPGYSNEDVIAACARHPSKPQWKQLDDVPEYIAEVLAEGNPVAWLQGRMEFGPRALGGRSILGCPSASGVADRINEQIKFRERWRPFCPSMIDSVAAQMLSVDHPSPFMTFTFEVNDEWKNRVPEVVHEDGTARAQVLKREYNPRYYDLMKALERLTGNGVALNTSLNRRGEPMVCSPTDALNMFFGSDLEYLIMEDILVVKEHD</sequence>
<dbReference type="GO" id="GO:0016740">
    <property type="term" value="F:transferase activity"/>
    <property type="evidence" value="ECO:0007669"/>
    <property type="project" value="UniProtKB-KW"/>
</dbReference>
<dbReference type="CDD" id="cd24098">
    <property type="entry name" value="ASKHA_NBD_TobZ_N"/>
    <property type="match status" value="1"/>
</dbReference>
<reference evidence="5" key="1">
    <citation type="submission" date="2016-10" db="EMBL/GenBank/DDBJ databases">
        <authorList>
            <person name="Varghese N."/>
            <person name="Submissions S."/>
        </authorList>
    </citation>
    <scope>NUCLEOTIDE SEQUENCE [LARGE SCALE GENOMIC DNA]</scope>
    <source>
        <strain evidence="5">CECT 8338</strain>
    </source>
</reference>
<dbReference type="AlphaFoldDB" id="A0A1H2EKH2"/>
<dbReference type="InterPro" id="IPR003696">
    <property type="entry name" value="Carbtransf_dom"/>
</dbReference>
<feature type="domain" description="Carbamoyltransferase" evidence="2">
    <location>
        <begin position="5"/>
        <end position="354"/>
    </location>
</feature>
<proteinExistence type="inferred from homology"/>
<dbReference type="OrthoDB" id="9780777at2"/>
<dbReference type="InterPro" id="IPR031730">
    <property type="entry name" value="Carbam_trans_C"/>
</dbReference>
<dbReference type="RefSeq" id="WP_092389564.1">
    <property type="nucleotide sequence ID" value="NZ_LT629787.1"/>
</dbReference>
<protein>
    <submittedName>
        <fullName evidence="4">Carbamoyltransferase</fullName>
    </submittedName>
</protein>
<evidence type="ECO:0000313" key="4">
    <source>
        <dbReference type="EMBL" id="SDT95258.1"/>
    </source>
</evidence>
<dbReference type="Gene3D" id="3.90.870.20">
    <property type="entry name" value="Carbamoyltransferase, C-terminal domain"/>
    <property type="match status" value="1"/>
</dbReference>
<dbReference type="Pfam" id="PF16861">
    <property type="entry name" value="Carbam_trans_C"/>
    <property type="match status" value="1"/>
</dbReference>
<dbReference type="InterPro" id="IPR043129">
    <property type="entry name" value="ATPase_NBD"/>
</dbReference>
<dbReference type="InterPro" id="IPR051338">
    <property type="entry name" value="NodU/CmcH_Carbamoyltrnsfr"/>
</dbReference>
<name>A0A1H2EKH2_9GAMM</name>
<dbReference type="PANTHER" id="PTHR34847:SF1">
    <property type="entry name" value="NODULATION PROTEIN U"/>
    <property type="match status" value="1"/>
</dbReference>
<dbReference type="STRING" id="1434072.SAMN05216210_0784"/>
<organism evidence="4 5">
    <name type="scientific">Halopseudomonas salegens</name>
    <dbReference type="NCBI Taxonomy" id="1434072"/>
    <lineage>
        <taxon>Bacteria</taxon>
        <taxon>Pseudomonadati</taxon>
        <taxon>Pseudomonadota</taxon>
        <taxon>Gammaproteobacteria</taxon>
        <taxon>Pseudomonadales</taxon>
        <taxon>Pseudomonadaceae</taxon>
        <taxon>Halopseudomonas</taxon>
    </lineage>
</organism>
<gene>
    <name evidence="4" type="ORF">SAMN05216210_0784</name>
</gene>
<keyword evidence="4" id="KW-0808">Transferase</keyword>
<dbReference type="SUPFAM" id="SSF53067">
    <property type="entry name" value="Actin-like ATPase domain"/>
    <property type="match status" value="1"/>
</dbReference>
<evidence type="ECO:0000313" key="5">
    <source>
        <dbReference type="Proteomes" id="UP000243924"/>
    </source>
</evidence>
<keyword evidence="5" id="KW-1185">Reference proteome</keyword>
<dbReference type="Pfam" id="PF02543">
    <property type="entry name" value="Carbam_trans_N"/>
    <property type="match status" value="1"/>
</dbReference>
<dbReference type="Proteomes" id="UP000243924">
    <property type="component" value="Chromosome I"/>
</dbReference>
<dbReference type="PANTHER" id="PTHR34847">
    <property type="entry name" value="NODULATION PROTEIN U"/>
    <property type="match status" value="1"/>
</dbReference>
<evidence type="ECO:0000256" key="1">
    <source>
        <dbReference type="ARBA" id="ARBA00006129"/>
    </source>
</evidence>
<dbReference type="EMBL" id="LT629787">
    <property type="protein sequence ID" value="SDT95258.1"/>
    <property type="molecule type" value="Genomic_DNA"/>
</dbReference>
<comment type="similarity">
    <text evidence="1">Belongs to the NodU/CmcH family.</text>
</comment>
<evidence type="ECO:0000259" key="3">
    <source>
        <dbReference type="Pfam" id="PF16861"/>
    </source>
</evidence>
<accession>A0A1H2EKH2</accession>
<evidence type="ECO:0000259" key="2">
    <source>
        <dbReference type="Pfam" id="PF02543"/>
    </source>
</evidence>
<dbReference type="Gene3D" id="3.30.420.40">
    <property type="match status" value="2"/>
</dbReference>
<dbReference type="InterPro" id="IPR038152">
    <property type="entry name" value="Carbam_trans_C_sf"/>
</dbReference>